<dbReference type="GO" id="GO:0042104">
    <property type="term" value="P:positive regulation of activated T cell proliferation"/>
    <property type="evidence" value="ECO:0007669"/>
    <property type="project" value="TreeGrafter"/>
</dbReference>
<dbReference type="PROSITE" id="PS00262">
    <property type="entry name" value="INSULIN"/>
    <property type="match status" value="1"/>
</dbReference>
<evidence type="ECO:0000259" key="7">
    <source>
        <dbReference type="SMART" id="SM00078"/>
    </source>
</evidence>
<keyword evidence="6" id="KW-0472">Membrane</keyword>
<evidence type="ECO:0000313" key="8">
    <source>
        <dbReference type="EMBL" id="KAG8567737.1"/>
    </source>
</evidence>
<dbReference type="InterPro" id="IPR022352">
    <property type="entry name" value="Ins/IGF/rlx"/>
</dbReference>
<dbReference type="PANTHER" id="PTHR46886:SF2">
    <property type="entry name" value="INSULIN-LIKE GROWTH FACTOR III"/>
    <property type="match status" value="1"/>
</dbReference>
<dbReference type="GO" id="GO:0008083">
    <property type="term" value="F:growth factor activity"/>
    <property type="evidence" value="ECO:0007669"/>
    <property type="project" value="TreeGrafter"/>
</dbReference>
<dbReference type="GO" id="GO:0043539">
    <property type="term" value="F:protein serine/threonine kinase activator activity"/>
    <property type="evidence" value="ECO:0007669"/>
    <property type="project" value="TreeGrafter"/>
</dbReference>
<comment type="similarity">
    <text evidence="2 5">Belongs to the insulin family.</text>
</comment>
<dbReference type="PRINTS" id="PR00276">
    <property type="entry name" value="INSULINFAMLY"/>
</dbReference>
<keyword evidence="3 5" id="KW-0964">Secreted</keyword>
<evidence type="ECO:0000256" key="2">
    <source>
        <dbReference type="ARBA" id="ARBA00009034"/>
    </source>
</evidence>
<comment type="caution">
    <text evidence="8">The sequence shown here is derived from an EMBL/GenBank/DDBJ whole genome shotgun (WGS) entry which is preliminary data.</text>
</comment>
<dbReference type="Gene3D" id="1.10.100.10">
    <property type="entry name" value="Insulin-like"/>
    <property type="match status" value="1"/>
</dbReference>
<dbReference type="InterPro" id="IPR036438">
    <property type="entry name" value="Insulin-like_sf"/>
</dbReference>
<evidence type="ECO:0000256" key="6">
    <source>
        <dbReference type="SAM" id="Phobius"/>
    </source>
</evidence>
<dbReference type="GO" id="GO:0043410">
    <property type="term" value="P:positive regulation of MAPK cascade"/>
    <property type="evidence" value="ECO:0007669"/>
    <property type="project" value="TreeGrafter"/>
</dbReference>
<feature type="domain" description="Insulin-like" evidence="7">
    <location>
        <begin position="66"/>
        <end position="120"/>
    </location>
</feature>
<evidence type="ECO:0000256" key="4">
    <source>
        <dbReference type="ARBA" id="ARBA00022729"/>
    </source>
</evidence>
<evidence type="ECO:0000256" key="5">
    <source>
        <dbReference type="RuleBase" id="RU000406"/>
    </source>
</evidence>
<dbReference type="Proteomes" id="UP000824782">
    <property type="component" value="Unassembled WGS sequence"/>
</dbReference>
<dbReference type="GO" id="GO:0005159">
    <property type="term" value="F:insulin-like growth factor receptor binding"/>
    <property type="evidence" value="ECO:0007669"/>
    <property type="project" value="TreeGrafter"/>
</dbReference>
<dbReference type="SMART" id="SM00078">
    <property type="entry name" value="IlGF"/>
    <property type="match status" value="1"/>
</dbReference>
<dbReference type="GO" id="GO:0005179">
    <property type="term" value="F:hormone activity"/>
    <property type="evidence" value="ECO:0007669"/>
    <property type="project" value="InterPro"/>
</dbReference>
<dbReference type="EMBL" id="WNYA01000006">
    <property type="protein sequence ID" value="KAG8567737.1"/>
    <property type="molecule type" value="Genomic_DNA"/>
</dbReference>
<dbReference type="GO" id="GO:0051147">
    <property type="term" value="P:regulation of muscle cell differentiation"/>
    <property type="evidence" value="ECO:0007669"/>
    <property type="project" value="TreeGrafter"/>
</dbReference>
<feature type="transmembrane region" description="Helical" evidence="6">
    <location>
        <begin position="32"/>
        <end position="54"/>
    </location>
</feature>
<keyword evidence="4" id="KW-0732">Signal</keyword>
<keyword evidence="6" id="KW-1133">Transmembrane helix</keyword>
<proteinExistence type="inferred from homology"/>
<dbReference type="SUPFAM" id="SSF56994">
    <property type="entry name" value="Insulin-like"/>
    <property type="match status" value="1"/>
</dbReference>
<gene>
    <name evidence="8" type="ORF">GDO81_013760</name>
</gene>
<reference evidence="8" key="1">
    <citation type="thesis" date="2020" institute="ProQuest LLC" country="789 East Eisenhower Parkway, Ann Arbor, MI, USA">
        <title>Comparative Genomics and Chromosome Evolution.</title>
        <authorList>
            <person name="Mudd A.B."/>
        </authorList>
    </citation>
    <scope>NUCLEOTIDE SEQUENCE</scope>
    <source>
        <strain evidence="8">237g6f4</strain>
        <tissue evidence="8">Blood</tissue>
    </source>
</reference>
<evidence type="ECO:0000313" key="9">
    <source>
        <dbReference type="Proteomes" id="UP000824782"/>
    </source>
</evidence>
<dbReference type="AlphaFoldDB" id="A0AAV7B5C6"/>
<sequence>MPSYSRLYRPLTVMYLQDCINQKGPGLKRKKAAPLTISQIILCLSLVFTFYVGVTSARCSRLRSREMLCGSELVDMLQFICGTRGFHVSKPGTVRSRSRPGIVEECCFCGCNVAILESYCAAPLSNATNKEEHKS</sequence>
<evidence type="ECO:0000256" key="3">
    <source>
        <dbReference type="ARBA" id="ARBA00022525"/>
    </source>
</evidence>
<dbReference type="GO" id="GO:0005615">
    <property type="term" value="C:extracellular space"/>
    <property type="evidence" value="ECO:0007669"/>
    <property type="project" value="TreeGrafter"/>
</dbReference>
<keyword evidence="9" id="KW-1185">Reference proteome</keyword>
<name>A0AAV7B5C6_ENGPU</name>
<protein>
    <recommendedName>
        <fullName evidence="7">Insulin-like domain-containing protein</fullName>
    </recommendedName>
</protein>
<accession>A0AAV7B5C6</accession>
<organism evidence="8 9">
    <name type="scientific">Engystomops pustulosus</name>
    <name type="common">Tungara frog</name>
    <name type="synonym">Physalaemus pustulosus</name>
    <dbReference type="NCBI Taxonomy" id="76066"/>
    <lineage>
        <taxon>Eukaryota</taxon>
        <taxon>Metazoa</taxon>
        <taxon>Chordata</taxon>
        <taxon>Craniata</taxon>
        <taxon>Vertebrata</taxon>
        <taxon>Euteleostomi</taxon>
        <taxon>Amphibia</taxon>
        <taxon>Batrachia</taxon>
        <taxon>Anura</taxon>
        <taxon>Neobatrachia</taxon>
        <taxon>Hyloidea</taxon>
        <taxon>Leptodactylidae</taxon>
        <taxon>Leiuperinae</taxon>
        <taxon>Engystomops</taxon>
    </lineage>
</organism>
<dbReference type="GO" id="GO:0045944">
    <property type="term" value="P:positive regulation of transcription by RNA polymerase II"/>
    <property type="evidence" value="ECO:0007669"/>
    <property type="project" value="TreeGrafter"/>
</dbReference>
<dbReference type="PANTHER" id="PTHR46886">
    <property type="entry name" value="INSULIN-LIKE GROWTH FACTOR II"/>
    <property type="match status" value="1"/>
</dbReference>
<dbReference type="GO" id="GO:1905564">
    <property type="term" value="P:positive regulation of vascular endothelial cell proliferation"/>
    <property type="evidence" value="ECO:0007669"/>
    <property type="project" value="TreeGrafter"/>
</dbReference>
<keyword evidence="6" id="KW-0812">Transmembrane</keyword>
<comment type="subcellular location">
    <subcellularLocation>
        <location evidence="1 5">Secreted</location>
    </subcellularLocation>
</comment>
<dbReference type="InterPro" id="IPR022353">
    <property type="entry name" value="Insulin_CS"/>
</dbReference>
<dbReference type="Pfam" id="PF00049">
    <property type="entry name" value="Insulin"/>
    <property type="match status" value="1"/>
</dbReference>
<dbReference type="GO" id="GO:0046628">
    <property type="term" value="P:positive regulation of insulin receptor signaling pathway"/>
    <property type="evidence" value="ECO:0007669"/>
    <property type="project" value="TreeGrafter"/>
</dbReference>
<dbReference type="InterPro" id="IPR016179">
    <property type="entry name" value="Insulin-like"/>
</dbReference>
<evidence type="ECO:0000256" key="1">
    <source>
        <dbReference type="ARBA" id="ARBA00004613"/>
    </source>
</evidence>